<evidence type="ECO:0008006" key="4">
    <source>
        <dbReference type="Google" id="ProtNLM"/>
    </source>
</evidence>
<accession>A0A1F6H351</accession>
<dbReference type="Gene3D" id="3.30.70.1380">
    <property type="entry name" value="Transcriptional regulatory protein pf0864 domain like"/>
    <property type="match status" value="1"/>
</dbReference>
<dbReference type="EMBL" id="MFNF01000001">
    <property type="protein sequence ID" value="OGH04724.1"/>
    <property type="molecule type" value="Genomic_DNA"/>
</dbReference>
<dbReference type="Gene3D" id="3.10.20.300">
    <property type="entry name" value="mk0293 like domain"/>
    <property type="match status" value="1"/>
</dbReference>
<proteinExistence type="predicted"/>
<evidence type="ECO:0000256" key="1">
    <source>
        <dbReference type="ARBA" id="ARBA00022596"/>
    </source>
</evidence>
<reference evidence="2 3" key="1">
    <citation type="journal article" date="2016" name="Nat. Commun.">
        <title>Thousands of microbial genomes shed light on interconnected biogeochemical processes in an aquifer system.</title>
        <authorList>
            <person name="Anantharaman K."/>
            <person name="Brown C.T."/>
            <person name="Hug L.A."/>
            <person name="Sharon I."/>
            <person name="Castelle C.J."/>
            <person name="Probst A.J."/>
            <person name="Thomas B.C."/>
            <person name="Singh A."/>
            <person name="Wilkins M.J."/>
            <person name="Karaoz U."/>
            <person name="Brodie E.L."/>
            <person name="Williams K.H."/>
            <person name="Hubbard S.S."/>
            <person name="Banfield J.F."/>
        </authorList>
    </citation>
    <scope>NUCLEOTIDE SEQUENCE [LARGE SCALE GENOMIC DNA]</scope>
</reference>
<gene>
    <name evidence="2" type="ORF">A2557_06980</name>
</gene>
<protein>
    <recommendedName>
        <fullName evidence="4">TIGR00299 family protein</fullName>
    </recommendedName>
</protein>
<dbReference type="Proteomes" id="UP000177583">
    <property type="component" value="Unassembled WGS sequence"/>
</dbReference>
<comment type="caution">
    <text evidence="2">The sequence shown here is derived from an EMBL/GenBank/DDBJ whole genome shotgun (WGS) entry which is preliminary data.</text>
</comment>
<sequence length="162" mass="18153">MARKVREEELKGKLLEKEHLDPDLLELSANLDDMNPEFLAHVFDRLFAAGAKDVWAVPILMKKGRPAVTLKVLCPAVLLPKIEDVVFAETTTLGLRYHPLDCHRLEKRLVEVETPWGKVPVKLGYKEGQLTQISPEFEACKALALKAQVPLKAVYEAAKQAC</sequence>
<name>A0A1F6H351_9PROT</name>
<dbReference type="Pfam" id="PF01969">
    <property type="entry name" value="Ni_insertion"/>
    <property type="match status" value="1"/>
</dbReference>
<evidence type="ECO:0000313" key="2">
    <source>
        <dbReference type="EMBL" id="OGH04724.1"/>
    </source>
</evidence>
<dbReference type="PANTHER" id="PTHR36566:SF1">
    <property type="entry name" value="PYRIDINIUM-3,5-BISTHIOCARBOXYLIC ACID MONONUCLEOTIDE NICKEL INSERTION PROTEIN"/>
    <property type="match status" value="1"/>
</dbReference>
<evidence type="ECO:0000313" key="3">
    <source>
        <dbReference type="Proteomes" id="UP000177583"/>
    </source>
</evidence>
<dbReference type="AlphaFoldDB" id="A0A1F6H351"/>
<keyword evidence="1" id="KW-0533">Nickel</keyword>
<dbReference type="InterPro" id="IPR002822">
    <property type="entry name" value="Ni_insertion"/>
</dbReference>
<dbReference type="PANTHER" id="PTHR36566">
    <property type="entry name" value="NICKEL INSERTION PROTEIN-RELATED"/>
    <property type="match status" value="1"/>
</dbReference>
<organism evidence="2 3">
    <name type="scientific">Candidatus Lambdaproteobacteria bacterium RIFOXYD2_FULL_56_26</name>
    <dbReference type="NCBI Taxonomy" id="1817773"/>
    <lineage>
        <taxon>Bacteria</taxon>
        <taxon>Pseudomonadati</taxon>
        <taxon>Pseudomonadota</taxon>
        <taxon>Candidatus Lambdaproteobacteria</taxon>
    </lineage>
</organism>